<dbReference type="GO" id="GO:0046983">
    <property type="term" value="F:protein dimerization activity"/>
    <property type="evidence" value="ECO:0007669"/>
    <property type="project" value="InterPro"/>
</dbReference>
<dbReference type="InterPro" id="IPR033897">
    <property type="entry name" value="SRF-like_MADS-box"/>
</dbReference>
<keyword evidence="2" id="KW-0805">Transcription regulation</keyword>
<keyword evidence="5" id="KW-0539">Nucleus</keyword>
<dbReference type="GO" id="GO:0000981">
    <property type="term" value="F:DNA-binding transcription factor activity, RNA polymerase II-specific"/>
    <property type="evidence" value="ECO:0007669"/>
    <property type="project" value="InterPro"/>
</dbReference>
<keyword evidence="3" id="KW-0238">DNA-binding</keyword>
<dbReference type="Gene3D" id="3.40.1810.10">
    <property type="entry name" value="Transcription factor, MADS-box"/>
    <property type="match status" value="1"/>
</dbReference>
<reference evidence="9" key="2">
    <citation type="submission" date="2025-08" db="UniProtKB">
        <authorList>
            <consortium name="RefSeq"/>
        </authorList>
    </citation>
    <scope>IDENTIFICATION</scope>
    <source>
        <tissue evidence="9">Etiolated seedlings</tissue>
    </source>
</reference>
<feature type="domain" description="MADS-box" evidence="7">
    <location>
        <begin position="1"/>
        <end position="51"/>
    </location>
</feature>
<name>A0A1S2Y8S6_CICAR</name>
<dbReference type="InterPro" id="IPR036879">
    <property type="entry name" value="TF_MADSbox_sf"/>
</dbReference>
<dbReference type="PANTHER" id="PTHR11945">
    <property type="entry name" value="MADS BOX PROTEIN"/>
    <property type="match status" value="1"/>
</dbReference>
<dbReference type="FunFam" id="3.40.1810.10:FF:000024">
    <property type="entry name" value="Agamous-like MADS-box protein AGL80"/>
    <property type="match status" value="1"/>
</dbReference>
<dbReference type="PROSITE" id="PS50066">
    <property type="entry name" value="MADS_BOX_2"/>
    <property type="match status" value="1"/>
</dbReference>
<feature type="region of interest" description="Disordered" evidence="6">
    <location>
        <begin position="156"/>
        <end position="177"/>
    </location>
</feature>
<dbReference type="InterPro" id="IPR002100">
    <property type="entry name" value="TF_MADSbox"/>
</dbReference>
<dbReference type="Pfam" id="PF00319">
    <property type="entry name" value="SRF-TF"/>
    <property type="match status" value="1"/>
</dbReference>
<evidence type="ECO:0000256" key="1">
    <source>
        <dbReference type="ARBA" id="ARBA00004123"/>
    </source>
</evidence>
<dbReference type="OrthoDB" id="779403at2759"/>
<dbReference type="SUPFAM" id="SSF55455">
    <property type="entry name" value="SRF-like"/>
    <property type="match status" value="1"/>
</dbReference>
<dbReference type="SMART" id="SM00432">
    <property type="entry name" value="MADS"/>
    <property type="match status" value="1"/>
</dbReference>
<dbReference type="CDD" id="cd00266">
    <property type="entry name" value="MADS_SRF_like"/>
    <property type="match status" value="1"/>
</dbReference>
<dbReference type="GO" id="GO:0045944">
    <property type="term" value="P:positive regulation of transcription by RNA polymerase II"/>
    <property type="evidence" value="ECO:0007669"/>
    <property type="project" value="InterPro"/>
</dbReference>
<evidence type="ECO:0000313" key="9">
    <source>
        <dbReference type="RefSeq" id="XP_004500455.1"/>
    </source>
</evidence>
<organism evidence="8 9">
    <name type="scientific">Cicer arietinum</name>
    <name type="common">Chickpea</name>
    <name type="synonym">Garbanzo</name>
    <dbReference type="NCBI Taxonomy" id="3827"/>
    <lineage>
        <taxon>Eukaryota</taxon>
        <taxon>Viridiplantae</taxon>
        <taxon>Streptophyta</taxon>
        <taxon>Embryophyta</taxon>
        <taxon>Tracheophyta</taxon>
        <taxon>Spermatophyta</taxon>
        <taxon>Magnoliopsida</taxon>
        <taxon>eudicotyledons</taxon>
        <taxon>Gunneridae</taxon>
        <taxon>Pentapetalae</taxon>
        <taxon>rosids</taxon>
        <taxon>fabids</taxon>
        <taxon>Fabales</taxon>
        <taxon>Fabaceae</taxon>
        <taxon>Papilionoideae</taxon>
        <taxon>50 kb inversion clade</taxon>
        <taxon>NPAAA clade</taxon>
        <taxon>Hologalegina</taxon>
        <taxon>IRL clade</taxon>
        <taxon>Cicereae</taxon>
        <taxon>Cicer</taxon>
    </lineage>
</organism>
<evidence type="ECO:0000259" key="7">
    <source>
        <dbReference type="PROSITE" id="PS50066"/>
    </source>
</evidence>
<proteinExistence type="predicted"/>
<protein>
    <submittedName>
        <fullName evidence="9">Agamous-like MADS-box protein AGL80</fullName>
    </submittedName>
</protein>
<feature type="compositionally biased region" description="Acidic residues" evidence="6">
    <location>
        <begin position="160"/>
        <end position="177"/>
    </location>
</feature>
<dbReference type="PANTHER" id="PTHR11945:SF387">
    <property type="entry name" value="AGAMOUS-LIKE MADS-BOX PROTEIN AGL80"/>
    <property type="match status" value="1"/>
</dbReference>
<accession>A0A1S2Y8S6</accession>
<gene>
    <name evidence="9" type="primary">LOC101510601</name>
</gene>
<dbReference type="PaxDb" id="3827-XP_004500455.1"/>
<evidence type="ECO:0000256" key="2">
    <source>
        <dbReference type="ARBA" id="ARBA00023015"/>
    </source>
</evidence>
<keyword evidence="4" id="KW-0804">Transcription</keyword>
<comment type="subcellular location">
    <subcellularLocation>
        <location evidence="1">Nucleus</location>
    </subcellularLocation>
</comment>
<dbReference type="GO" id="GO:0000978">
    <property type="term" value="F:RNA polymerase II cis-regulatory region sequence-specific DNA binding"/>
    <property type="evidence" value="ECO:0007669"/>
    <property type="project" value="TreeGrafter"/>
</dbReference>
<dbReference type="AlphaFoldDB" id="A0A1S2Y8S6"/>
<evidence type="ECO:0000256" key="4">
    <source>
        <dbReference type="ARBA" id="ARBA00023163"/>
    </source>
</evidence>
<evidence type="ECO:0000313" key="8">
    <source>
        <dbReference type="Proteomes" id="UP000087171"/>
    </source>
</evidence>
<dbReference type="Proteomes" id="UP000087171">
    <property type="component" value="Chromosome Ca5"/>
</dbReference>
<reference evidence="8" key="1">
    <citation type="journal article" date="2013" name="Nat. Biotechnol.">
        <title>Draft genome sequence of chickpea (Cicer arietinum) provides a resource for trait improvement.</title>
        <authorList>
            <person name="Varshney R.K."/>
            <person name="Song C."/>
            <person name="Saxena R.K."/>
            <person name="Azam S."/>
            <person name="Yu S."/>
            <person name="Sharpe A.G."/>
            <person name="Cannon S."/>
            <person name="Baek J."/>
            <person name="Rosen B.D."/>
            <person name="Tar'an B."/>
            <person name="Millan T."/>
            <person name="Zhang X."/>
            <person name="Ramsay L.D."/>
            <person name="Iwata A."/>
            <person name="Wang Y."/>
            <person name="Nelson W."/>
            <person name="Farmer A.D."/>
            <person name="Gaur P.M."/>
            <person name="Soderlund C."/>
            <person name="Penmetsa R.V."/>
            <person name="Xu C."/>
            <person name="Bharti A.K."/>
            <person name="He W."/>
            <person name="Winter P."/>
            <person name="Zhao S."/>
            <person name="Hane J.K."/>
            <person name="Carrasquilla-Garcia N."/>
            <person name="Condie J.A."/>
            <person name="Upadhyaya H.D."/>
            <person name="Luo M.C."/>
            <person name="Thudi M."/>
            <person name="Gowda C.L."/>
            <person name="Singh N.P."/>
            <person name="Lichtenzveig J."/>
            <person name="Gali K.K."/>
            <person name="Rubio J."/>
            <person name="Nadarajan N."/>
            <person name="Dolezel J."/>
            <person name="Bansal K.C."/>
            <person name="Xu X."/>
            <person name="Edwards D."/>
            <person name="Zhang G."/>
            <person name="Kahl G."/>
            <person name="Gil J."/>
            <person name="Singh K.B."/>
            <person name="Datta S.K."/>
            <person name="Jackson S.A."/>
            <person name="Wang J."/>
            <person name="Cook D.R."/>
        </authorList>
    </citation>
    <scope>NUCLEOTIDE SEQUENCE [LARGE SCALE GENOMIC DNA]</scope>
    <source>
        <strain evidence="8">cv. CDC Frontier</strain>
    </source>
</reference>
<dbReference type="KEGG" id="cam:101510601"/>
<dbReference type="RefSeq" id="XP_004500455.1">
    <property type="nucleotide sequence ID" value="XM_004500398.3"/>
</dbReference>
<dbReference type="GO" id="GO:0005634">
    <property type="term" value="C:nucleus"/>
    <property type="evidence" value="ECO:0007669"/>
    <property type="project" value="UniProtKB-SubCell"/>
</dbReference>
<evidence type="ECO:0000256" key="3">
    <source>
        <dbReference type="ARBA" id="ARBA00023125"/>
    </source>
</evidence>
<evidence type="ECO:0000256" key="5">
    <source>
        <dbReference type="ARBA" id="ARBA00023242"/>
    </source>
</evidence>
<dbReference type="eggNOG" id="KOG0014">
    <property type="taxonomic scope" value="Eukaryota"/>
</dbReference>
<sequence>MDRRKVKLAYIISNINRRATFRKRKHGLLKKVRELCTLCGIEACAIIYGENDTRADVWPSTTRARSILSRFMSLSKAERRKKMVDLEGFLTQSIAKAEETLKKQRNGNKKEEMGIIISQYIRTGEYNLGHVNENYLNDLSEFIGDNIKKIDMKMKSMEDQAQEEAGNEVEPMNDQDE</sequence>
<evidence type="ECO:0000256" key="6">
    <source>
        <dbReference type="SAM" id="MobiDB-lite"/>
    </source>
</evidence>
<keyword evidence="8" id="KW-1185">Reference proteome</keyword>
<dbReference type="PRINTS" id="PR00404">
    <property type="entry name" value="MADSDOMAIN"/>
</dbReference>
<dbReference type="GeneID" id="101510601"/>